<dbReference type="PROSITE" id="PS50931">
    <property type="entry name" value="HTH_LYSR"/>
    <property type="match status" value="1"/>
</dbReference>
<name>A0A0J5WCC8_BURCE</name>
<dbReference type="Gene3D" id="1.10.10.10">
    <property type="entry name" value="Winged helix-like DNA-binding domain superfamily/Winged helix DNA-binding domain"/>
    <property type="match status" value="1"/>
</dbReference>
<dbReference type="Gene3D" id="3.40.190.290">
    <property type="match status" value="1"/>
</dbReference>
<dbReference type="InterPro" id="IPR058163">
    <property type="entry name" value="LysR-type_TF_proteobact-type"/>
</dbReference>
<keyword evidence="3" id="KW-0238">DNA-binding</keyword>
<evidence type="ECO:0000256" key="2">
    <source>
        <dbReference type="ARBA" id="ARBA00023015"/>
    </source>
</evidence>
<evidence type="ECO:0000313" key="7">
    <source>
        <dbReference type="Proteomes" id="UP000036338"/>
    </source>
</evidence>
<evidence type="ECO:0000256" key="1">
    <source>
        <dbReference type="ARBA" id="ARBA00009437"/>
    </source>
</evidence>
<dbReference type="SUPFAM" id="SSF46785">
    <property type="entry name" value="Winged helix' DNA-binding domain"/>
    <property type="match status" value="1"/>
</dbReference>
<dbReference type="CDD" id="cd08471">
    <property type="entry name" value="PBP2_CrgA_like_2"/>
    <property type="match status" value="1"/>
</dbReference>
<protein>
    <submittedName>
        <fullName evidence="6">LysR family transcriptional regulator</fullName>
    </submittedName>
</protein>
<evidence type="ECO:0000259" key="5">
    <source>
        <dbReference type="PROSITE" id="PS50931"/>
    </source>
</evidence>
<dbReference type="RefSeq" id="WP_048249940.1">
    <property type="nucleotide sequence ID" value="NZ_LDWR01000050.1"/>
</dbReference>
<proteinExistence type="inferred from homology"/>
<dbReference type="Pfam" id="PF00126">
    <property type="entry name" value="HTH_1"/>
    <property type="match status" value="1"/>
</dbReference>
<keyword evidence="2" id="KW-0805">Transcription regulation</keyword>
<evidence type="ECO:0000313" key="6">
    <source>
        <dbReference type="EMBL" id="KML49315.1"/>
    </source>
</evidence>
<evidence type="ECO:0000256" key="4">
    <source>
        <dbReference type="ARBA" id="ARBA00023163"/>
    </source>
</evidence>
<dbReference type="GO" id="GO:0006351">
    <property type="term" value="P:DNA-templated transcription"/>
    <property type="evidence" value="ECO:0007669"/>
    <property type="project" value="TreeGrafter"/>
</dbReference>
<comment type="caution">
    <text evidence="6">The sequence shown here is derived from an EMBL/GenBank/DDBJ whole genome shotgun (WGS) entry which is preliminary data.</text>
</comment>
<reference evidence="6 7" key="1">
    <citation type="submission" date="2015-05" db="EMBL/GenBank/DDBJ databases">
        <title>Draft genome of Burkholderia cepacia LK29.</title>
        <authorList>
            <person name="Chan X.Y."/>
        </authorList>
    </citation>
    <scope>NUCLEOTIDE SEQUENCE [LARGE SCALE GENOMIC DNA]</scope>
    <source>
        <strain evidence="6 7">LK29</strain>
    </source>
</reference>
<accession>A0A0J5WCC8</accession>
<gene>
    <name evidence="6" type="ORF">VL15_28020</name>
</gene>
<dbReference type="Proteomes" id="UP000036338">
    <property type="component" value="Unassembled WGS sequence"/>
</dbReference>
<dbReference type="InterPro" id="IPR005119">
    <property type="entry name" value="LysR_subst-bd"/>
</dbReference>
<dbReference type="InterPro" id="IPR036388">
    <property type="entry name" value="WH-like_DNA-bd_sf"/>
</dbReference>
<dbReference type="EMBL" id="LDWR01000050">
    <property type="protein sequence ID" value="KML49315.1"/>
    <property type="molecule type" value="Genomic_DNA"/>
</dbReference>
<dbReference type="InterPro" id="IPR000847">
    <property type="entry name" value="LysR_HTH_N"/>
</dbReference>
<comment type="similarity">
    <text evidence="1">Belongs to the LysR transcriptional regulatory family.</text>
</comment>
<evidence type="ECO:0000256" key="3">
    <source>
        <dbReference type="ARBA" id="ARBA00023125"/>
    </source>
</evidence>
<dbReference type="PANTHER" id="PTHR30537:SF5">
    <property type="entry name" value="HTH-TYPE TRANSCRIPTIONAL ACTIVATOR TTDR-RELATED"/>
    <property type="match status" value="1"/>
</dbReference>
<dbReference type="PANTHER" id="PTHR30537">
    <property type="entry name" value="HTH-TYPE TRANSCRIPTIONAL REGULATOR"/>
    <property type="match status" value="1"/>
</dbReference>
<dbReference type="InterPro" id="IPR036390">
    <property type="entry name" value="WH_DNA-bd_sf"/>
</dbReference>
<dbReference type="Pfam" id="PF03466">
    <property type="entry name" value="LysR_substrate"/>
    <property type="match status" value="1"/>
</dbReference>
<dbReference type="PATRIC" id="fig|292.27.peg.6175"/>
<dbReference type="FunFam" id="1.10.10.10:FF:000001">
    <property type="entry name" value="LysR family transcriptional regulator"/>
    <property type="match status" value="1"/>
</dbReference>
<dbReference type="GO" id="GO:0003700">
    <property type="term" value="F:DNA-binding transcription factor activity"/>
    <property type="evidence" value="ECO:0007669"/>
    <property type="project" value="InterPro"/>
</dbReference>
<sequence>MNRLESMSLLVAVIDAGSMSAAARQLGIPLATVSRKISDLETYLNTRLLHRTTRQLSLTEAGESYVAGCRRILDDIAETERAATGEYAAPRGELIVTAPIVFGRLHIVPVVAAFLAHYPEIDVRLVLTDRVTHLMEEQIDVALRIGELPDSTFMATRVGSVRRVICASPAYLAAHGAPEAPGDLAQHQCITFEVLASRRAWVFDGEKGELTVPVHSRFAVNTAEAAIDAAVLGVGLIRVLSYQVAQALRDRMLDVVLDAFESQPLPVSLVHKGQAPMPLKLRAFLDFVAPRLRERIAELTPDSGPRTG</sequence>
<dbReference type="SUPFAM" id="SSF53850">
    <property type="entry name" value="Periplasmic binding protein-like II"/>
    <property type="match status" value="1"/>
</dbReference>
<dbReference type="AlphaFoldDB" id="A0A0J5WCC8"/>
<keyword evidence="4" id="KW-0804">Transcription</keyword>
<dbReference type="GO" id="GO:0043565">
    <property type="term" value="F:sequence-specific DNA binding"/>
    <property type="evidence" value="ECO:0007669"/>
    <property type="project" value="TreeGrafter"/>
</dbReference>
<organism evidence="6 7">
    <name type="scientific">Burkholderia cepacia</name>
    <name type="common">Pseudomonas cepacia</name>
    <dbReference type="NCBI Taxonomy" id="292"/>
    <lineage>
        <taxon>Bacteria</taxon>
        <taxon>Pseudomonadati</taxon>
        <taxon>Pseudomonadota</taxon>
        <taxon>Betaproteobacteria</taxon>
        <taxon>Burkholderiales</taxon>
        <taxon>Burkholderiaceae</taxon>
        <taxon>Burkholderia</taxon>
        <taxon>Burkholderia cepacia complex</taxon>
    </lineage>
</organism>
<feature type="domain" description="HTH lysR-type" evidence="5">
    <location>
        <begin position="1"/>
        <end position="59"/>
    </location>
</feature>